<organism evidence="2 3">
    <name type="scientific">Ficus carica</name>
    <name type="common">Common fig</name>
    <dbReference type="NCBI Taxonomy" id="3494"/>
    <lineage>
        <taxon>Eukaryota</taxon>
        <taxon>Viridiplantae</taxon>
        <taxon>Streptophyta</taxon>
        <taxon>Embryophyta</taxon>
        <taxon>Tracheophyta</taxon>
        <taxon>Spermatophyta</taxon>
        <taxon>Magnoliopsida</taxon>
        <taxon>eudicotyledons</taxon>
        <taxon>Gunneridae</taxon>
        <taxon>Pentapetalae</taxon>
        <taxon>rosids</taxon>
        <taxon>fabids</taxon>
        <taxon>Rosales</taxon>
        <taxon>Moraceae</taxon>
        <taxon>Ficeae</taxon>
        <taxon>Ficus</taxon>
    </lineage>
</organism>
<evidence type="ECO:0000313" key="2">
    <source>
        <dbReference type="EMBL" id="GMN69015.1"/>
    </source>
</evidence>
<reference evidence="2" key="1">
    <citation type="submission" date="2023-07" db="EMBL/GenBank/DDBJ databases">
        <title>draft genome sequence of fig (Ficus carica).</title>
        <authorList>
            <person name="Takahashi T."/>
            <person name="Nishimura K."/>
        </authorList>
    </citation>
    <scope>NUCLEOTIDE SEQUENCE</scope>
</reference>
<feature type="compositionally biased region" description="Polar residues" evidence="1">
    <location>
        <begin position="1"/>
        <end position="20"/>
    </location>
</feature>
<dbReference type="AlphaFoldDB" id="A0AA88E7E5"/>
<evidence type="ECO:0000256" key="1">
    <source>
        <dbReference type="SAM" id="MobiDB-lite"/>
    </source>
</evidence>
<gene>
    <name evidence="2" type="ORF">TIFTF001_038069</name>
</gene>
<dbReference type="Proteomes" id="UP001187192">
    <property type="component" value="Unassembled WGS sequence"/>
</dbReference>
<feature type="compositionally biased region" description="Low complexity" evidence="1">
    <location>
        <begin position="23"/>
        <end position="33"/>
    </location>
</feature>
<protein>
    <submittedName>
        <fullName evidence="2">Uncharacterized protein</fullName>
    </submittedName>
</protein>
<dbReference type="EMBL" id="BTGU01000749">
    <property type="protein sequence ID" value="GMN69015.1"/>
    <property type="molecule type" value="Genomic_DNA"/>
</dbReference>
<feature type="region of interest" description="Disordered" evidence="1">
    <location>
        <begin position="1"/>
        <end position="43"/>
    </location>
</feature>
<evidence type="ECO:0000313" key="3">
    <source>
        <dbReference type="Proteomes" id="UP001187192"/>
    </source>
</evidence>
<sequence length="71" mass="7310">MTILSGYSRSSWKGTRSSTGCARISSSGIQGSRSLRRLTPSVGASTSSTVKTAAIVTGAEAFQHTLLTASM</sequence>
<accession>A0AA88E7E5</accession>
<comment type="caution">
    <text evidence="2">The sequence shown here is derived from an EMBL/GenBank/DDBJ whole genome shotgun (WGS) entry which is preliminary data.</text>
</comment>
<proteinExistence type="predicted"/>
<name>A0AA88E7E5_FICCA</name>
<keyword evidence="3" id="KW-1185">Reference proteome</keyword>